<evidence type="ECO:0000313" key="2">
    <source>
        <dbReference type="Proteomes" id="UP001230649"/>
    </source>
</evidence>
<reference evidence="1" key="1">
    <citation type="submission" date="2023-04" db="EMBL/GenBank/DDBJ databases">
        <title>Draft Genome sequencing of Naganishia species isolated from polar environments using Oxford Nanopore Technology.</title>
        <authorList>
            <person name="Leo P."/>
            <person name="Venkateswaran K."/>
        </authorList>
    </citation>
    <scope>NUCLEOTIDE SEQUENCE</scope>
    <source>
        <strain evidence="1">MNA-CCFEE 5262</strain>
    </source>
</reference>
<accession>A0ACC2W8J4</accession>
<gene>
    <name evidence="1" type="ORF">QFC20_003703</name>
</gene>
<name>A0ACC2W8J4_9TREE</name>
<evidence type="ECO:0000313" key="1">
    <source>
        <dbReference type="EMBL" id="KAJ9107758.1"/>
    </source>
</evidence>
<protein>
    <submittedName>
        <fullName evidence="1">Uncharacterized protein</fullName>
    </submittedName>
</protein>
<dbReference type="EMBL" id="JASBWS010000036">
    <property type="protein sequence ID" value="KAJ9107758.1"/>
    <property type="molecule type" value="Genomic_DNA"/>
</dbReference>
<organism evidence="1 2">
    <name type="scientific">Naganishia adeliensis</name>
    <dbReference type="NCBI Taxonomy" id="92952"/>
    <lineage>
        <taxon>Eukaryota</taxon>
        <taxon>Fungi</taxon>
        <taxon>Dikarya</taxon>
        <taxon>Basidiomycota</taxon>
        <taxon>Agaricomycotina</taxon>
        <taxon>Tremellomycetes</taxon>
        <taxon>Filobasidiales</taxon>
        <taxon>Filobasidiaceae</taxon>
        <taxon>Naganishia</taxon>
    </lineage>
</organism>
<sequence>MARPPRLPKLAIPSPTLSPSHATRRTDADEKQPLTAVERGREMVVPPTPVVVPPTPVGGQRKEEKGGRDRGEVDVGKVVGDGAVNGKEDGNNERPRNVNGTVEYEDVDEAEDGAEDIIIVQSPEDELEDCSIKPKADSVSTPKPETKDLDKTPQPRSPTSPKNSNKPRQNSEGRKSPIPTGRSRSRSSSSSSQLSGMAPRRTQGQKAPEAETRNGDATTVVESPVDAAVESPTDVAVVQSPVEEHVFDSPVDEVASPADASTPPSPPHHLAINDPVPSIHAVDPRTPSGPTDHLTKSDSAVPAMRSPSPEQKQIYDEIFLSPTASACETPCLDRTTHKALHRGEVEGFFPLQEDPHEDDVDVAESPGGLSDDEEAGGEGKERDREAEQRRVDSMDDAKTAALSHSTESLHALRKQSEGFSPCHTDSGSQTPAGLVPGKGKERMLSVDDVGEGSARGRGGPGHHRRESSTHRVRETLDAKHYSSEMGERLVNQYKIQKLLGKGAYGNVYKAIDVGTGTEYALKEFSKNRLGKQQYLDENARQRRRPRKGKQDETSGDDDEGKGSGEARLSSRRRDPLSLIRREIAVMKKLEYVHSSRAKISLTPSQPPKRKPGCATPSPSLIPAQLVLLYEAIDVPTSDSVYLVLEFMSGGTIMDVKLGDPATPLDTEVARGYFRQLVLGLEYLHENDVAHLDIKPDNILLSASRQIVKLCDFGVSDFFHHGGDDLMRKNAGSPAFMPPEAAVSSERNVHAKAVDIWSLGVTLFCLLSGHLPFEAENPLDLYEAIRDKPVPVPEEWSGDVRDLFGRMLDKDPGRRIEIAALREHPWVTFGGTKALPSTEENLYTIGKQVVEPTQEELGAAITSFRQLFTVLKVIQKLMRNVKRNRRTMSNSSYASSSAVTFDSSPGTSAPGTPAFATTPWLSERGVL</sequence>
<comment type="caution">
    <text evidence="1">The sequence shown here is derived from an EMBL/GenBank/DDBJ whole genome shotgun (WGS) entry which is preliminary data.</text>
</comment>
<proteinExistence type="predicted"/>
<keyword evidence="2" id="KW-1185">Reference proteome</keyword>
<dbReference type="Proteomes" id="UP001230649">
    <property type="component" value="Unassembled WGS sequence"/>
</dbReference>